<sequence>MTRSSLPFRRFLMVASLPVLTLAATPLAHADSFPTTPPPPGPAPVLSFPTPERFTLANGLEVVFARRDKLPLVTAELVIKSGSSADPEGLAGLADITAQMLTHGAGGMSAVDLVSAAEALGSSLSTEADEDSSTISMTVLTPNLGKALDMIGRVALSPDFAGSELQRVRGEASDSVRMRLSRPGAMAAAVVGRQAFGSGSYGHPEHGTPTSLARMTVAALKQFHDTYYRPDNAVLVLTGDISRADAERLASGLFGTWTRPSSVVPAVPAPVQPSALGRVVVVDQPGTGQAGVAVAHLVPRRNDAGYYGGVVANAVLGSFYSSRLNEEIRIKRGLSYGASSHFMASRDAGLLSAAIQTKNPSAAEVSSLTLGEFDGLVSRPPSENELAARKATLVGNYGRSFETTEGLASRVAPLVLYGLDLSEITRYVPAIQAVTIGDVTAYARAHFDARGTDLAVVGDARQFLPALRRMHPELVVMASSDVDLDRPDLRKSPTKNPSENPSHPK</sequence>
<feature type="domain" description="Peptidase M16 N-terminal" evidence="3">
    <location>
        <begin position="68"/>
        <end position="177"/>
    </location>
</feature>
<comment type="caution">
    <text evidence="5">The sequence shown here is derived from an EMBL/GenBank/DDBJ whole genome shotgun (WGS) entry which is preliminary data.</text>
</comment>
<dbReference type="AlphaFoldDB" id="A0AA35Y0S0"/>
<name>A0AA35Y0S0_9PROT</name>
<evidence type="ECO:0000313" key="5">
    <source>
        <dbReference type="EMBL" id="CAI9119902.1"/>
    </source>
</evidence>
<feature type="chain" id="PRO_5041383153" evidence="2">
    <location>
        <begin position="31"/>
        <end position="505"/>
    </location>
</feature>
<feature type="signal peptide" evidence="2">
    <location>
        <begin position="1"/>
        <end position="30"/>
    </location>
</feature>
<accession>A0AA35Y0S0</accession>
<dbReference type="SUPFAM" id="SSF63411">
    <property type="entry name" value="LuxS/MPP-like metallohydrolase"/>
    <property type="match status" value="2"/>
</dbReference>
<feature type="compositionally biased region" description="Polar residues" evidence="1">
    <location>
        <begin position="494"/>
        <end position="505"/>
    </location>
</feature>
<protein>
    <submittedName>
        <fullName evidence="5">Pitrilysin family protein</fullName>
    </submittedName>
</protein>
<organism evidence="5 6">
    <name type="scientific">Brytella acorum</name>
    <dbReference type="NCBI Taxonomy" id="2959299"/>
    <lineage>
        <taxon>Bacteria</taxon>
        <taxon>Pseudomonadati</taxon>
        <taxon>Pseudomonadota</taxon>
        <taxon>Alphaproteobacteria</taxon>
        <taxon>Acetobacterales</taxon>
        <taxon>Acetobacteraceae</taxon>
        <taxon>Brytella</taxon>
    </lineage>
</organism>
<evidence type="ECO:0000259" key="4">
    <source>
        <dbReference type="Pfam" id="PF05193"/>
    </source>
</evidence>
<dbReference type="Pfam" id="PF00675">
    <property type="entry name" value="Peptidase_M16"/>
    <property type="match status" value="1"/>
</dbReference>
<dbReference type="InterPro" id="IPR011765">
    <property type="entry name" value="Pept_M16_N"/>
</dbReference>
<dbReference type="PANTHER" id="PTHR11851">
    <property type="entry name" value="METALLOPROTEASE"/>
    <property type="match status" value="1"/>
</dbReference>
<dbReference type="Gene3D" id="3.30.830.10">
    <property type="entry name" value="Metalloenzyme, LuxS/M16 peptidase-like"/>
    <property type="match status" value="2"/>
</dbReference>
<feature type="region of interest" description="Disordered" evidence="1">
    <location>
        <begin position="484"/>
        <end position="505"/>
    </location>
</feature>
<dbReference type="PANTHER" id="PTHR11851:SF224">
    <property type="entry name" value="PROCESSING PROTEASE"/>
    <property type="match status" value="1"/>
</dbReference>
<evidence type="ECO:0000313" key="6">
    <source>
        <dbReference type="Proteomes" id="UP001176960"/>
    </source>
</evidence>
<dbReference type="GO" id="GO:0046872">
    <property type="term" value="F:metal ion binding"/>
    <property type="evidence" value="ECO:0007669"/>
    <property type="project" value="InterPro"/>
</dbReference>
<evidence type="ECO:0000256" key="1">
    <source>
        <dbReference type="SAM" id="MobiDB-lite"/>
    </source>
</evidence>
<keyword evidence="6" id="KW-1185">Reference proteome</keyword>
<keyword evidence="2" id="KW-0732">Signal</keyword>
<dbReference type="EMBL" id="CATKSH010000003">
    <property type="protein sequence ID" value="CAI9119902.1"/>
    <property type="molecule type" value="Genomic_DNA"/>
</dbReference>
<feature type="domain" description="Peptidase M16 C-terminal" evidence="4">
    <location>
        <begin position="215"/>
        <end position="393"/>
    </location>
</feature>
<dbReference type="Pfam" id="PF05193">
    <property type="entry name" value="Peptidase_M16_C"/>
    <property type="match status" value="1"/>
</dbReference>
<dbReference type="InterPro" id="IPR011249">
    <property type="entry name" value="Metalloenz_LuxS/M16"/>
</dbReference>
<dbReference type="RefSeq" id="WP_289840857.1">
    <property type="nucleotide sequence ID" value="NZ_CATKSH010000003.1"/>
</dbReference>
<proteinExistence type="predicted"/>
<evidence type="ECO:0000259" key="3">
    <source>
        <dbReference type="Pfam" id="PF00675"/>
    </source>
</evidence>
<reference evidence="5" key="1">
    <citation type="submission" date="2023-03" db="EMBL/GenBank/DDBJ databases">
        <authorList>
            <person name="Cleenwerck I."/>
        </authorList>
    </citation>
    <scope>NUCLEOTIDE SEQUENCE</scope>
    <source>
        <strain evidence="5">LMG 32879</strain>
    </source>
</reference>
<evidence type="ECO:0000256" key="2">
    <source>
        <dbReference type="SAM" id="SignalP"/>
    </source>
</evidence>
<dbReference type="InterPro" id="IPR050361">
    <property type="entry name" value="MPP/UQCRC_Complex"/>
</dbReference>
<dbReference type="Proteomes" id="UP001176960">
    <property type="component" value="Unassembled WGS sequence"/>
</dbReference>
<gene>
    <name evidence="5" type="ORF">LMG32879_000728</name>
</gene>
<dbReference type="InterPro" id="IPR007863">
    <property type="entry name" value="Peptidase_M16_C"/>
</dbReference>